<dbReference type="EMBL" id="LRQV01000067">
    <property type="protein sequence ID" value="KXK60546.1"/>
    <property type="molecule type" value="Genomic_DNA"/>
</dbReference>
<reference evidence="1 2" key="1">
    <citation type="submission" date="2016-01" db="EMBL/GenBank/DDBJ databases">
        <title>Whole genome sequence and analysis of Micromonospora rosaria DSM 803, which can produce antibacterial substance rosamicin.</title>
        <authorList>
            <person name="Yang H."/>
            <person name="He X."/>
            <person name="Zhu D."/>
        </authorList>
    </citation>
    <scope>NUCLEOTIDE SEQUENCE [LARGE SCALE GENOMIC DNA]</scope>
    <source>
        <strain evidence="1 2">DSM 803</strain>
    </source>
</reference>
<name>A0A136PQQ6_9ACTN</name>
<evidence type="ECO:0000313" key="2">
    <source>
        <dbReference type="Proteomes" id="UP000070620"/>
    </source>
</evidence>
<comment type="caution">
    <text evidence="1">The sequence shown here is derived from an EMBL/GenBank/DDBJ whole genome shotgun (WGS) entry which is preliminary data.</text>
</comment>
<evidence type="ECO:0000313" key="1">
    <source>
        <dbReference type="EMBL" id="KXK60546.1"/>
    </source>
</evidence>
<proteinExistence type="predicted"/>
<dbReference type="Proteomes" id="UP000070620">
    <property type="component" value="Unassembled WGS sequence"/>
</dbReference>
<gene>
    <name evidence="1" type="ORF">AWW66_18320</name>
</gene>
<organism evidence="1 2">
    <name type="scientific">Micromonospora rosaria</name>
    <dbReference type="NCBI Taxonomy" id="47874"/>
    <lineage>
        <taxon>Bacteria</taxon>
        <taxon>Bacillati</taxon>
        <taxon>Actinomycetota</taxon>
        <taxon>Actinomycetes</taxon>
        <taxon>Micromonosporales</taxon>
        <taxon>Micromonosporaceae</taxon>
        <taxon>Micromonospora</taxon>
    </lineage>
</organism>
<dbReference type="RefSeq" id="WP_067367733.1">
    <property type="nucleotide sequence ID" value="NZ_JBIUBN010000022.1"/>
</dbReference>
<keyword evidence="2" id="KW-1185">Reference proteome</keyword>
<dbReference type="AlphaFoldDB" id="A0A136PQQ6"/>
<accession>A0A136PQQ6</accession>
<sequence>MRDGNLVGLWDSSLYDYGVMESSWVCLRPDGTGWSAWANAGGAATSRLRWSCPGDGEVELRYTWTAEGRFAPGAPPFLVDVDDEGPDDTVVRTRFRVGPDTPPLSASPVTCLHVEEGIEYCHQFALVTRDVEDGPHV</sequence>
<protein>
    <submittedName>
        <fullName evidence="1">Uncharacterized protein</fullName>
    </submittedName>
</protein>
<dbReference type="OrthoDB" id="3623124at2"/>